<evidence type="ECO:0000256" key="1">
    <source>
        <dbReference type="ARBA" id="ARBA00002919"/>
    </source>
</evidence>
<keyword evidence="6 11" id="KW-0566">Pantothenate biosynthesis</keyword>
<dbReference type="PANTHER" id="PTHR43765:SF2">
    <property type="entry name" value="2-DEHYDROPANTOATE 2-REDUCTASE"/>
    <property type="match status" value="1"/>
</dbReference>
<organism evidence="14 15">
    <name type="scientific">Fictibacillus iocasae</name>
    <dbReference type="NCBI Taxonomy" id="2715437"/>
    <lineage>
        <taxon>Bacteria</taxon>
        <taxon>Bacillati</taxon>
        <taxon>Bacillota</taxon>
        <taxon>Bacilli</taxon>
        <taxon>Bacillales</taxon>
        <taxon>Fictibacillaceae</taxon>
        <taxon>Fictibacillus</taxon>
    </lineage>
</organism>
<accession>A0ABW2NRU3</accession>
<protein>
    <recommendedName>
        <fullName evidence="5 11">2-dehydropantoate 2-reductase</fullName>
        <ecNumber evidence="4 11">1.1.1.169</ecNumber>
    </recommendedName>
    <alternativeName>
        <fullName evidence="9 11">Ketopantoate reductase</fullName>
    </alternativeName>
</protein>
<comment type="similarity">
    <text evidence="3 11">Belongs to the ketopantoate reductase family.</text>
</comment>
<dbReference type="Gene3D" id="1.10.1040.10">
    <property type="entry name" value="N-(1-d-carboxylethyl)-l-norvaline Dehydrogenase, domain 2"/>
    <property type="match status" value="1"/>
</dbReference>
<evidence type="ECO:0000313" key="15">
    <source>
        <dbReference type="Proteomes" id="UP001596549"/>
    </source>
</evidence>
<gene>
    <name evidence="14" type="ORF">ACFQPF_10270</name>
</gene>
<dbReference type="SUPFAM" id="SSF51735">
    <property type="entry name" value="NAD(P)-binding Rossmann-fold domains"/>
    <property type="match status" value="1"/>
</dbReference>
<dbReference type="PANTHER" id="PTHR43765">
    <property type="entry name" value="2-DEHYDROPANTOATE 2-REDUCTASE-RELATED"/>
    <property type="match status" value="1"/>
</dbReference>
<name>A0ABW2NRU3_9BACL</name>
<dbReference type="InterPro" id="IPR003710">
    <property type="entry name" value="ApbA"/>
</dbReference>
<dbReference type="Gene3D" id="3.40.50.720">
    <property type="entry name" value="NAD(P)-binding Rossmann-like Domain"/>
    <property type="match status" value="1"/>
</dbReference>
<evidence type="ECO:0000256" key="5">
    <source>
        <dbReference type="ARBA" id="ARBA00019465"/>
    </source>
</evidence>
<feature type="domain" description="Ketopantoate reductase C-terminal" evidence="13">
    <location>
        <begin position="177"/>
        <end position="294"/>
    </location>
</feature>
<evidence type="ECO:0000256" key="11">
    <source>
        <dbReference type="RuleBase" id="RU362068"/>
    </source>
</evidence>
<comment type="caution">
    <text evidence="14">The sequence shown here is derived from an EMBL/GenBank/DDBJ whole genome shotgun (WGS) entry which is preliminary data.</text>
</comment>
<dbReference type="InterPro" id="IPR013328">
    <property type="entry name" value="6PGD_dom2"/>
</dbReference>
<evidence type="ECO:0000256" key="3">
    <source>
        <dbReference type="ARBA" id="ARBA00007870"/>
    </source>
</evidence>
<dbReference type="InterPro" id="IPR013332">
    <property type="entry name" value="KPR_N"/>
</dbReference>
<dbReference type="InterPro" id="IPR008927">
    <property type="entry name" value="6-PGluconate_DH-like_C_sf"/>
</dbReference>
<evidence type="ECO:0000256" key="8">
    <source>
        <dbReference type="ARBA" id="ARBA00023002"/>
    </source>
</evidence>
<reference evidence="15" key="1">
    <citation type="journal article" date="2019" name="Int. J. Syst. Evol. Microbiol.">
        <title>The Global Catalogue of Microorganisms (GCM) 10K type strain sequencing project: providing services to taxonomists for standard genome sequencing and annotation.</title>
        <authorList>
            <consortium name="The Broad Institute Genomics Platform"/>
            <consortium name="The Broad Institute Genome Sequencing Center for Infectious Disease"/>
            <person name="Wu L."/>
            <person name="Ma J."/>
        </authorList>
    </citation>
    <scope>NUCLEOTIDE SEQUENCE [LARGE SCALE GENOMIC DNA]</scope>
    <source>
        <strain evidence="15">NBRC 106396</strain>
    </source>
</reference>
<dbReference type="InterPro" id="IPR050838">
    <property type="entry name" value="Ketopantoate_reductase"/>
</dbReference>
<keyword evidence="8 11" id="KW-0560">Oxidoreductase</keyword>
<sequence>MKVAIIGGGAIGLLTASLLSKNGIASVVYCRTVQQAALLREKGLLYRKEVTETISLKALPISEMKYTEDVMMVCVKQPSLHALQDMFFDQRTKGKTFLFLQNGMSHVRMMNQLADAGRTVWAGVAEHGVWKEGERTVRHTGVGRLRLAPVSLKGDNPWRELFGGKSIIEILDDYLPMLSEKLIINASINPVTALFRVRNGKLLENPHFRWIMKELFKEAVCVLGMVEHKERLLEDLYRICRNTSDNRSSMLRDIESKRKSEIESISGYIIEIARQEGIQTPATVMVFEGIKGMEWEG</sequence>
<dbReference type="EMBL" id="JBHTCP010000016">
    <property type="protein sequence ID" value="MFC7372067.1"/>
    <property type="molecule type" value="Genomic_DNA"/>
</dbReference>
<dbReference type="SUPFAM" id="SSF48179">
    <property type="entry name" value="6-phosphogluconate dehydrogenase C-terminal domain-like"/>
    <property type="match status" value="1"/>
</dbReference>
<evidence type="ECO:0000256" key="9">
    <source>
        <dbReference type="ARBA" id="ARBA00032024"/>
    </source>
</evidence>
<evidence type="ECO:0000256" key="2">
    <source>
        <dbReference type="ARBA" id="ARBA00004994"/>
    </source>
</evidence>
<comment type="catalytic activity">
    <reaction evidence="10 11">
        <text>(R)-pantoate + NADP(+) = 2-dehydropantoate + NADPH + H(+)</text>
        <dbReference type="Rhea" id="RHEA:16233"/>
        <dbReference type="ChEBI" id="CHEBI:11561"/>
        <dbReference type="ChEBI" id="CHEBI:15378"/>
        <dbReference type="ChEBI" id="CHEBI:15980"/>
        <dbReference type="ChEBI" id="CHEBI:57783"/>
        <dbReference type="ChEBI" id="CHEBI:58349"/>
        <dbReference type="EC" id="1.1.1.169"/>
    </reaction>
</comment>
<dbReference type="NCBIfam" id="TIGR00745">
    <property type="entry name" value="apbA_panE"/>
    <property type="match status" value="1"/>
</dbReference>
<dbReference type="RefSeq" id="WP_379749282.1">
    <property type="nucleotide sequence ID" value="NZ_JBHTCP010000016.1"/>
</dbReference>
<dbReference type="Proteomes" id="UP001596549">
    <property type="component" value="Unassembled WGS sequence"/>
</dbReference>
<dbReference type="InterPro" id="IPR036291">
    <property type="entry name" value="NAD(P)-bd_dom_sf"/>
</dbReference>
<comment type="pathway">
    <text evidence="2 11">Cofactor biosynthesis; (R)-pantothenate biosynthesis; (R)-pantoate from 3-methyl-2-oxobutanoate: step 2/2.</text>
</comment>
<dbReference type="Pfam" id="PF08546">
    <property type="entry name" value="ApbA_C"/>
    <property type="match status" value="1"/>
</dbReference>
<evidence type="ECO:0000256" key="4">
    <source>
        <dbReference type="ARBA" id="ARBA00013014"/>
    </source>
</evidence>
<evidence type="ECO:0000259" key="13">
    <source>
        <dbReference type="Pfam" id="PF08546"/>
    </source>
</evidence>
<dbReference type="Pfam" id="PF02558">
    <property type="entry name" value="ApbA"/>
    <property type="match status" value="1"/>
</dbReference>
<evidence type="ECO:0000313" key="14">
    <source>
        <dbReference type="EMBL" id="MFC7372067.1"/>
    </source>
</evidence>
<dbReference type="InterPro" id="IPR013752">
    <property type="entry name" value="KPA_reductase"/>
</dbReference>
<evidence type="ECO:0000256" key="7">
    <source>
        <dbReference type="ARBA" id="ARBA00022857"/>
    </source>
</evidence>
<evidence type="ECO:0000259" key="12">
    <source>
        <dbReference type="Pfam" id="PF02558"/>
    </source>
</evidence>
<keyword evidence="15" id="KW-1185">Reference proteome</keyword>
<proteinExistence type="inferred from homology"/>
<evidence type="ECO:0000256" key="10">
    <source>
        <dbReference type="ARBA" id="ARBA00048793"/>
    </source>
</evidence>
<keyword evidence="7 11" id="KW-0521">NADP</keyword>
<evidence type="ECO:0000256" key="6">
    <source>
        <dbReference type="ARBA" id="ARBA00022655"/>
    </source>
</evidence>
<feature type="domain" description="Ketopantoate reductase N-terminal" evidence="12">
    <location>
        <begin position="3"/>
        <end position="149"/>
    </location>
</feature>
<dbReference type="EC" id="1.1.1.169" evidence="4 11"/>
<comment type="function">
    <text evidence="1 11">Catalyzes the NADPH-dependent reduction of ketopantoate into pantoic acid.</text>
</comment>